<dbReference type="InterPro" id="IPR035421">
    <property type="entry name" value="Terminase_6C"/>
</dbReference>
<proteinExistence type="predicted"/>
<dbReference type="Pfam" id="PF03237">
    <property type="entry name" value="Terminase_6N"/>
    <property type="match status" value="1"/>
</dbReference>
<name>A0A7X2HLU8_RALPI</name>
<reference evidence="3 4" key="1">
    <citation type="submission" date="2019-11" db="EMBL/GenBank/DDBJ databases">
        <title>Phenotypic characterization of an OXA-22 and OXA-60 co-producing Ralstonia pickettii clinical strain.</title>
        <authorList>
            <person name="He F."/>
        </authorList>
    </citation>
    <scope>NUCLEOTIDE SEQUENCE [LARGE SCALE GENOMIC DNA]</scope>
    <source>
        <strain evidence="3 4">PSLESD1</strain>
    </source>
</reference>
<evidence type="ECO:0000256" key="1">
    <source>
        <dbReference type="ARBA" id="ARBA00022612"/>
    </source>
</evidence>
<dbReference type="InterPro" id="IPR006517">
    <property type="entry name" value="Phage_terminase_lsu-like_C"/>
</dbReference>
<dbReference type="NCBIfam" id="TIGR01630">
    <property type="entry name" value="psiM2_ORF9"/>
    <property type="match status" value="1"/>
</dbReference>
<feature type="domain" description="Terminase large subunit gp17-like C-terminal" evidence="2">
    <location>
        <begin position="320"/>
        <end position="460"/>
    </location>
</feature>
<evidence type="ECO:0000313" key="4">
    <source>
        <dbReference type="Proteomes" id="UP000441032"/>
    </source>
</evidence>
<gene>
    <name evidence="3" type="primary">terL</name>
    <name evidence="3" type="ORF">GJQ57_09600</name>
</gene>
<dbReference type="AlphaFoldDB" id="A0A7X2HLU8"/>
<dbReference type="RefSeq" id="WP_154206636.1">
    <property type="nucleotide sequence ID" value="NZ_WJYN01000003.1"/>
</dbReference>
<protein>
    <submittedName>
        <fullName evidence="3">Phage terminase large subunit</fullName>
    </submittedName>
</protein>
<dbReference type="Pfam" id="PF17289">
    <property type="entry name" value="Terminase_6C"/>
    <property type="match status" value="1"/>
</dbReference>
<comment type="caution">
    <text evidence="3">The sequence shown here is derived from an EMBL/GenBank/DDBJ whole genome shotgun (WGS) entry which is preliminary data.</text>
</comment>
<accession>A0A7X2HLU8</accession>
<organism evidence="3 4">
    <name type="scientific">Ralstonia pickettii</name>
    <name type="common">Burkholderia pickettii</name>
    <dbReference type="NCBI Taxonomy" id="329"/>
    <lineage>
        <taxon>Bacteria</taxon>
        <taxon>Pseudomonadati</taxon>
        <taxon>Pseudomonadota</taxon>
        <taxon>Betaproteobacteria</taxon>
        <taxon>Burkholderiales</taxon>
        <taxon>Burkholderiaceae</taxon>
        <taxon>Ralstonia</taxon>
    </lineage>
</organism>
<evidence type="ECO:0000313" key="3">
    <source>
        <dbReference type="EMBL" id="MRS98903.1"/>
    </source>
</evidence>
<evidence type="ECO:0000259" key="2">
    <source>
        <dbReference type="Pfam" id="PF17289"/>
    </source>
</evidence>
<sequence length="488" mass="55549">MTRQPPCLTQADLMRLMRNDFASFIAASFDELNPGTTYLHNWHIDVIADRLTQFADGKLTRLVIMLPPRSLKSHCASVSLVAWLLGRDPTKRIICASYSQDLADFHARSCLKLMQSDLYRRLFPATQLSASRRAVAEFFTTQEGMRLATSVGGTLTGKGGDYVIIDDPLKPEDALSDTLRNNANEWYDGTVISRLNNKATGGVLIIMQRLHEDDLVGHVLQQHGWEVLRLPAIAEEDEEYLIDTPIGSRTCKRKAGEALHPERETLETLAQIRAAQGEYHFAAQYQQLPAPRGGAMLKLDWIRYYDTHEKPESFDHVVQSWDTAAKVTELADYSVCTTWGIKDKIVYLLDVYRKKVDFPDLRKMAIMLAERYCPQYVLVEDKSSGTQLIQGLPDNGNWMVKACKPEGDKKVRFGPLTCLFENEKVLLPRRAPWLDSYVYELTTFPTSRYKDQVDSTTQALAWIKLNAFEPGIIGYYQDLVERRQRGEE</sequence>
<dbReference type="EMBL" id="WJYN01000003">
    <property type="protein sequence ID" value="MRS98903.1"/>
    <property type="molecule type" value="Genomic_DNA"/>
</dbReference>
<dbReference type="Proteomes" id="UP000441032">
    <property type="component" value="Unassembled WGS sequence"/>
</dbReference>
<dbReference type="Gene3D" id="3.30.420.240">
    <property type="match status" value="1"/>
</dbReference>
<keyword evidence="1" id="KW-1188">Viral release from host cell</keyword>